<name>A0A4S8N0M3_9ACTN</name>
<evidence type="ECO:0000256" key="1">
    <source>
        <dbReference type="SAM" id="MobiDB-lite"/>
    </source>
</evidence>
<feature type="region of interest" description="Disordered" evidence="1">
    <location>
        <begin position="97"/>
        <end position="132"/>
    </location>
</feature>
<dbReference type="OrthoDB" id="3790494at2"/>
<dbReference type="RefSeq" id="WP_136563978.1">
    <property type="nucleotide sequence ID" value="NZ_BAABLS010000006.1"/>
</dbReference>
<accession>A0A4S8N0M3</accession>
<dbReference type="Proteomes" id="UP000307087">
    <property type="component" value="Unassembled WGS sequence"/>
</dbReference>
<gene>
    <name evidence="2" type="ORF">E9934_16380</name>
</gene>
<organism evidence="2 3">
    <name type="scientific">Nocardioides caeni</name>
    <dbReference type="NCBI Taxonomy" id="574700"/>
    <lineage>
        <taxon>Bacteria</taxon>
        <taxon>Bacillati</taxon>
        <taxon>Actinomycetota</taxon>
        <taxon>Actinomycetes</taxon>
        <taxon>Propionibacteriales</taxon>
        <taxon>Nocardioidaceae</taxon>
        <taxon>Nocardioides</taxon>
    </lineage>
</organism>
<evidence type="ECO:0008006" key="4">
    <source>
        <dbReference type="Google" id="ProtNLM"/>
    </source>
</evidence>
<evidence type="ECO:0000313" key="2">
    <source>
        <dbReference type="EMBL" id="THV09318.1"/>
    </source>
</evidence>
<sequence length="143" mass="15456">MYGDSELVRRRAAALRDQGADVRALADELVARLDDLGWSGRTADAFRGRVLDRSRHLRVAADRHQTAADALAAHAVGADRALEEIATRERRANGLVEAARSRRAASDAGSGSVEPGDAELLSFTPPPRGHRDWLAVELPGLDR</sequence>
<evidence type="ECO:0000313" key="3">
    <source>
        <dbReference type="Proteomes" id="UP000307087"/>
    </source>
</evidence>
<dbReference type="AlphaFoldDB" id="A0A4S8N0M3"/>
<dbReference type="EMBL" id="STGW01000014">
    <property type="protein sequence ID" value="THV09318.1"/>
    <property type="molecule type" value="Genomic_DNA"/>
</dbReference>
<comment type="caution">
    <text evidence="2">The sequence shown here is derived from an EMBL/GenBank/DDBJ whole genome shotgun (WGS) entry which is preliminary data.</text>
</comment>
<keyword evidence="3" id="KW-1185">Reference proteome</keyword>
<protein>
    <recommendedName>
        <fullName evidence="4">WXG100 family type VII secretion target</fullName>
    </recommendedName>
</protein>
<proteinExistence type="predicted"/>
<reference evidence="2 3" key="1">
    <citation type="journal article" date="2009" name="Int. J. Syst. Evol. Microbiol.">
        <title>Nocardioides caeni sp. nov., isolated from wastewater.</title>
        <authorList>
            <person name="Yoon J.H."/>
            <person name="Kang S.J."/>
            <person name="Park S."/>
            <person name="Kim W."/>
            <person name="Oh T.K."/>
        </authorList>
    </citation>
    <scope>NUCLEOTIDE SEQUENCE [LARGE SCALE GENOMIC DNA]</scope>
    <source>
        <strain evidence="2 3">DSM 23134</strain>
    </source>
</reference>